<dbReference type="AlphaFoldDB" id="A0A9N8MIT5"/>
<accession>A0A9N8MIT5</accession>
<comment type="caution">
    <text evidence="1">The sequence shown here is derived from an EMBL/GenBank/DDBJ whole genome shotgun (WGS) entry which is preliminary data.</text>
</comment>
<gene>
    <name evidence="1" type="ORF">CHRY9390_02656</name>
</gene>
<protein>
    <submittedName>
        <fullName evidence="1">Uncharacterized protein</fullName>
    </submittedName>
</protein>
<name>A0A9N8MIT5_9FLAO</name>
<keyword evidence="2" id="KW-1185">Reference proteome</keyword>
<dbReference type="Proteomes" id="UP000662618">
    <property type="component" value="Unassembled WGS sequence"/>
</dbReference>
<evidence type="ECO:0000313" key="1">
    <source>
        <dbReference type="EMBL" id="CAD7813431.1"/>
    </source>
</evidence>
<dbReference type="EMBL" id="CAJIMS010000001">
    <property type="protein sequence ID" value="CAD7813431.1"/>
    <property type="molecule type" value="Genomic_DNA"/>
</dbReference>
<organism evidence="1 2">
    <name type="scientific">Chryseobacterium aquaeductus</name>
    <dbReference type="NCBI Taxonomy" id="2675056"/>
    <lineage>
        <taxon>Bacteria</taxon>
        <taxon>Pseudomonadati</taxon>
        <taxon>Bacteroidota</taxon>
        <taxon>Flavobacteriia</taxon>
        <taxon>Flavobacteriales</taxon>
        <taxon>Weeksellaceae</taxon>
        <taxon>Chryseobacterium group</taxon>
        <taxon>Chryseobacterium</taxon>
    </lineage>
</organism>
<dbReference type="RefSeq" id="WP_162088900.1">
    <property type="nucleotide sequence ID" value="NZ_CAJIMS010000001.1"/>
</dbReference>
<proteinExistence type="predicted"/>
<reference evidence="1" key="1">
    <citation type="submission" date="2020-12" db="EMBL/GenBank/DDBJ databases">
        <authorList>
            <person name="Rodrigo-Torres L."/>
            <person name="Arahal R. D."/>
            <person name="Lucena T."/>
        </authorList>
    </citation>
    <scope>NUCLEOTIDE SEQUENCE</scope>
    <source>
        <strain evidence="1">CECT 9390</strain>
    </source>
</reference>
<sequence length="166" mass="18959">MPNNASCKLISMTAFVIDYYSNEGYADLQTLNLMVNYAQFLKKNVFLGMFIPVNSEGEILKVPKNYSSWKSLAHNKEDADENKENASFEEYKIYKKAENNCLFKGFEIAYNGYSVIRIIASYDHSIELSFNKNNLKCQTINDVEALTVFEEIYLSKAALKAIGIKK</sequence>
<evidence type="ECO:0000313" key="2">
    <source>
        <dbReference type="Proteomes" id="UP000662618"/>
    </source>
</evidence>